<sequence>MLTGSDFLEEATSVAKDVSEILKQGHSELRKFYSNDREALKSNVVPHNRPSEMLNLQLWWHGPQWLSENSSNWPTVVTAESSNLELPDIRKGTHVFVSRQTETFPIKDSKD</sequence>
<dbReference type="Proteomes" id="UP000801492">
    <property type="component" value="Unassembled WGS sequence"/>
</dbReference>
<proteinExistence type="predicted"/>
<organism evidence="1 2">
    <name type="scientific">Ignelater luminosus</name>
    <name type="common">Cucubano</name>
    <name type="synonym">Pyrophorus luminosus</name>
    <dbReference type="NCBI Taxonomy" id="2038154"/>
    <lineage>
        <taxon>Eukaryota</taxon>
        <taxon>Metazoa</taxon>
        <taxon>Ecdysozoa</taxon>
        <taxon>Arthropoda</taxon>
        <taxon>Hexapoda</taxon>
        <taxon>Insecta</taxon>
        <taxon>Pterygota</taxon>
        <taxon>Neoptera</taxon>
        <taxon>Endopterygota</taxon>
        <taxon>Coleoptera</taxon>
        <taxon>Polyphaga</taxon>
        <taxon>Elateriformia</taxon>
        <taxon>Elateroidea</taxon>
        <taxon>Elateridae</taxon>
        <taxon>Agrypninae</taxon>
        <taxon>Pyrophorini</taxon>
        <taxon>Ignelater</taxon>
    </lineage>
</organism>
<dbReference type="EMBL" id="VTPC01056392">
    <property type="protein sequence ID" value="KAF2890220.1"/>
    <property type="molecule type" value="Genomic_DNA"/>
</dbReference>
<comment type="caution">
    <text evidence="1">The sequence shown here is derived from an EMBL/GenBank/DDBJ whole genome shotgun (WGS) entry which is preliminary data.</text>
</comment>
<accession>A0A8K0G3C8</accession>
<evidence type="ECO:0000313" key="1">
    <source>
        <dbReference type="EMBL" id="KAF2890220.1"/>
    </source>
</evidence>
<gene>
    <name evidence="1" type="ORF">ILUMI_15953</name>
</gene>
<reference evidence="1" key="1">
    <citation type="submission" date="2019-08" db="EMBL/GenBank/DDBJ databases">
        <title>The genome of the North American firefly Photinus pyralis.</title>
        <authorList>
            <consortium name="Photinus pyralis genome working group"/>
            <person name="Fallon T.R."/>
            <person name="Sander Lower S.E."/>
            <person name="Weng J.-K."/>
        </authorList>
    </citation>
    <scope>NUCLEOTIDE SEQUENCE</scope>
    <source>
        <strain evidence="1">TRF0915ILg1</strain>
        <tissue evidence="1">Whole body</tissue>
    </source>
</reference>
<keyword evidence="2" id="KW-1185">Reference proteome</keyword>
<dbReference type="AlphaFoldDB" id="A0A8K0G3C8"/>
<protein>
    <submittedName>
        <fullName evidence="1">Uncharacterized protein</fullName>
    </submittedName>
</protein>
<evidence type="ECO:0000313" key="2">
    <source>
        <dbReference type="Proteomes" id="UP000801492"/>
    </source>
</evidence>
<name>A0A8K0G3C8_IGNLU</name>